<organism evidence="2 3">
    <name type="scientific">Dichotomopilus funicola</name>
    <dbReference type="NCBI Taxonomy" id="1934379"/>
    <lineage>
        <taxon>Eukaryota</taxon>
        <taxon>Fungi</taxon>
        <taxon>Dikarya</taxon>
        <taxon>Ascomycota</taxon>
        <taxon>Pezizomycotina</taxon>
        <taxon>Sordariomycetes</taxon>
        <taxon>Sordariomycetidae</taxon>
        <taxon>Sordariales</taxon>
        <taxon>Chaetomiaceae</taxon>
        <taxon>Dichotomopilus</taxon>
    </lineage>
</organism>
<evidence type="ECO:0000256" key="1">
    <source>
        <dbReference type="SAM" id="MobiDB-lite"/>
    </source>
</evidence>
<feature type="region of interest" description="Disordered" evidence="1">
    <location>
        <begin position="816"/>
        <end position="838"/>
    </location>
</feature>
<feature type="compositionally biased region" description="Low complexity" evidence="1">
    <location>
        <begin position="701"/>
        <end position="712"/>
    </location>
</feature>
<protein>
    <submittedName>
        <fullName evidence="2">Uncharacterized protein</fullName>
    </submittedName>
</protein>
<feature type="region of interest" description="Disordered" evidence="1">
    <location>
        <begin position="1"/>
        <end position="177"/>
    </location>
</feature>
<feature type="compositionally biased region" description="Polar residues" evidence="1">
    <location>
        <begin position="819"/>
        <end position="829"/>
    </location>
</feature>
<feature type="compositionally biased region" description="Low complexity" evidence="1">
    <location>
        <begin position="95"/>
        <end position="108"/>
    </location>
</feature>
<comment type="caution">
    <text evidence="2">The sequence shown here is derived from an EMBL/GenBank/DDBJ whole genome shotgun (WGS) entry which is preliminary data.</text>
</comment>
<feature type="compositionally biased region" description="Low complexity" evidence="1">
    <location>
        <begin position="241"/>
        <end position="254"/>
    </location>
</feature>
<name>A0AAN6ZR07_9PEZI</name>
<feature type="region of interest" description="Disordered" evidence="1">
    <location>
        <begin position="876"/>
        <end position="909"/>
    </location>
</feature>
<dbReference type="EMBL" id="MU853559">
    <property type="protein sequence ID" value="KAK4146844.1"/>
    <property type="molecule type" value="Genomic_DNA"/>
</dbReference>
<dbReference type="RefSeq" id="XP_062640215.1">
    <property type="nucleotide sequence ID" value="XM_062785494.1"/>
</dbReference>
<sequence length="938" mass="99820">MGLFSFLSKRPANKARSGVSSAASQRYEPSISGSVATTQGGRSVIGNETQVNDKVFRGTGFSQSALSLDSSDEDQDEEPAPTPRVPRFRDESVERPSTAPSSRPSSAAGGKTASPQTKKNGQKRPPPLSFRPTRPAPTAPSAPESRPGSRGSMRTITNALRRPAGHGRSESLRVDSTAKTFKDLLDAQSEIKPADFHARVKAAGARDYGEDVAERNMGANGSFNFDLPHGQGYSSQPQTQGAGAEARAAGPAAAKKLDPYKAGVRRKSPPATQQTFMRPVDLESATPLGPGATRKQDPARRRSVSTYLPPGLGKMKFLPFDRSEEEEETKETKDLSPRTPGLDINKLDTGVAALGQSRPVIPRMPRVPRIPESAPAPAIRKAWRPRDSVELAKKRSETPVLEEHSENESSSSPATDFAVWSATRSRRTSAMFQASMAPKRHQSLQALRAPVSSVSALASASTSAVVTQDAVMQATPLMHPPIIPRNHGHREIRDGPIYEVRSVEEAASIKSIKSITGSPGRSARATSPTPSFRLLSMKDLAHPSAADITLPDDDTLDFPPPIRTRSTRGYSASSGTPTACGSSTSSASASITASTLNHTISTSNRPPSLHTAGTSVDLSIGTISPKLKPVGVARSLGNPHDDSEDDSGSHYDDRDGVSVDDDDNDHLARPKSSGSAVGAFNIDDYLSSDAESNSHDSGLSTATTTNTTPNRRPTAEGEEELLFDDFGFGMSGMQLPGLADSFPYDDDPHSPLPVPGNARHRKGLSAVGGCVGAGVGANVGAGTVDDEAGYDADYVEDDSEGLLACRRRQYRQRLLQTQTSTASSNQGKKTTATTTTTSNNQISALRQLEGRGIDLEVLERELQALGLSLAHVQAARGQMEDEEEKPKRSGGEVDGEESAQRNAEENKVAAAVRLRKEMKRAKRLAGQPSKGMLRRGVV</sequence>
<feature type="compositionally biased region" description="Basic and acidic residues" evidence="1">
    <location>
        <begin position="386"/>
        <end position="407"/>
    </location>
</feature>
<gene>
    <name evidence="2" type="ORF">C8A04DRAFT_9471</name>
</gene>
<feature type="region of interest" description="Disordered" evidence="1">
    <location>
        <begin position="386"/>
        <end position="417"/>
    </location>
</feature>
<evidence type="ECO:0000313" key="2">
    <source>
        <dbReference type="EMBL" id="KAK4146844.1"/>
    </source>
</evidence>
<reference evidence="2" key="2">
    <citation type="submission" date="2023-05" db="EMBL/GenBank/DDBJ databases">
        <authorList>
            <consortium name="Lawrence Berkeley National Laboratory"/>
            <person name="Steindorff A."/>
            <person name="Hensen N."/>
            <person name="Bonometti L."/>
            <person name="Westerberg I."/>
            <person name="Brannstrom I.O."/>
            <person name="Guillou S."/>
            <person name="Cros-Aarteil S."/>
            <person name="Calhoun S."/>
            <person name="Haridas S."/>
            <person name="Kuo A."/>
            <person name="Mondo S."/>
            <person name="Pangilinan J."/>
            <person name="Riley R."/>
            <person name="Labutti K."/>
            <person name="Andreopoulos B."/>
            <person name="Lipzen A."/>
            <person name="Chen C."/>
            <person name="Yanf M."/>
            <person name="Daum C."/>
            <person name="Ng V."/>
            <person name="Clum A."/>
            <person name="Ohm R."/>
            <person name="Martin F."/>
            <person name="Silar P."/>
            <person name="Natvig D."/>
            <person name="Lalanne C."/>
            <person name="Gautier V."/>
            <person name="Ament-Velasquez S.L."/>
            <person name="Kruys A."/>
            <person name="Hutchinson M.I."/>
            <person name="Powell A.J."/>
            <person name="Barry K."/>
            <person name="Miller A.N."/>
            <person name="Grigoriev I.V."/>
            <person name="Debuchy R."/>
            <person name="Gladieux P."/>
            <person name="Thoren M.H."/>
            <person name="Johannesson H."/>
        </authorList>
    </citation>
    <scope>NUCLEOTIDE SEQUENCE</scope>
    <source>
        <strain evidence="2">CBS 141.50</strain>
    </source>
</reference>
<dbReference type="Proteomes" id="UP001302676">
    <property type="component" value="Unassembled WGS sequence"/>
</dbReference>
<feature type="compositionally biased region" description="Polar residues" evidence="1">
    <location>
        <begin position="31"/>
        <end position="52"/>
    </location>
</feature>
<dbReference type="GeneID" id="87822107"/>
<evidence type="ECO:0000313" key="3">
    <source>
        <dbReference type="Proteomes" id="UP001302676"/>
    </source>
</evidence>
<feature type="region of interest" description="Disordered" evidence="1">
    <location>
        <begin position="688"/>
        <end position="716"/>
    </location>
</feature>
<feature type="compositionally biased region" description="Basic and acidic residues" evidence="1">
    <location>
        <begin position="647"/>
        <end position="657"/>
    </location>
</feature>
<accession>A0AAN6ZR07</accession>
<proteinExistence type="predicted"/>
<feature type="region of interest" description="Disordered" evidence="1">
    <location>
        <begin position="630"/>
        <end position="674"/>
    </location>
</feature>
<feature type="compositionally biased region" description="Basic and acidic residues" evidence="1">
    <location>
        <begin position="898"/>
        <end position="907"/>
    </location>
</feature>
<feature type="compositionally biased region" description="Low complexity" evidence="1">
    <location>
        <begin position="571"/>
        <end position="586"/>
    </location>
</feature>
<feature type="compositionally biased region" description="Polar residues" evidence="1">
    <location>
        <begin position="689"/>
        <end position="700"/>
    </location>
</feature>
<feature type="region of interest" description="Disordered" evidence="1">
    <location>
        <begin position="219"/>
        <end position="344"/>
    </location>
</feature>
<feature type="compositionally biased region" description="Acidic residues" evidence="1">
    <location>
        <begin position="70"/>
        <end position="79"/>
    </location>
</feature>
<keyword evidence="3" id="KW-1185">Reference proteome</keyword>
<dbReference type="AlphaFoldDB" id="A0AAN6ZR07"/>
<feature type="region of interest" description="Disordered" evidence="1">
    <location>
        <begin position="919"/>
        <end position="938"/>
    </location>
</feature>
<feature type="compositionally biased region" description="Pro residues" evidence="1">
    <location>
        <begin position="124"/>
        <end position="140"/>
    </location>
</feature>
<reference evidence="2" key="1">
    <citation type="journal article" date="2023" name="Mol. Phylogenet. Evol.">
        <title>Genome-scale phylogeny and comparative genomics of the fungal order Sordariales.</title>
        <authorList>
            <person name="Hensen N."/>
            <person name="Bonometti L."/>
            <person name="Westerberg I."/>
            <person name="Brannstrom I.O."/>
            <person name="Guillou S."/>
            <person name="Cros-Aarteil S."/>
            <person name="Calhoun S."/>
            <person name="Haridas S."/>
            <person name="Kuo A."/>
            <person name="Mondo S."/>
            <person name="Pangilinan J."/>
            <person name="Riley R."/>
            <person name="LaButti K."/>
            <person name="Andreopoulos B."/>
            <person name="Lipzen A."/>
            <person name="Chen C."/>
            <person name="Yan M."/>
            <person name="Daum C."/>
            <person name="Ng V."/>
            <person name="Clum A."/>
            <person name="Steindorff A."/>
            <person name="Ohm R.A."/>
            <person name="Martin F."/>
            <person name="Silar P."/>
            <person name="Natvig D.O."/>
            <person name="Lalanne C."/>
            <person name="Gautier V."/>
            <person name="Ament-Velasquez S.L."/>
            <person name="Kruys A."/>
            <person name="Hutchinson M.I."/>
            <person name="Powell A.J."/>
            <person name="Barry K."/>
            <person name="Miller A.N."/>
            <person name="Grigoriev I.V."/>
            <person name="Debuchy R."/>
            <person name="Gladieux P."/>
            <person name="Hiltunen Thoren M."/>
            <person name="Johannesson H."/>
        </authorList>
    </citation>
    <scope>NUCLEOTIDE SEQUENCE</scope>
    <source>
        <strain evidence="2">CBS 141.50</strain>
    </source>
</reference>
<feature type="region of interest" description="Disordered" evidence="1">
    <location>
        <begin position="545"/>
        <end position="586"/>
    </location>
</feature>